<feature type="compositionally biased region" description="Low complexity" evidence="1">
    <location>
        <begin position="337"/>
        <end position="350"/>
    </location>
</feature>
<name>A0A0E4BSJ2_9BRAD</name>
<dbReference type="PANTHER" id="PTHR32022:SF10">
    <property type="entry name" value="D-GLUTAMATE CYCLASE, MITOCHONDRIAL"/>
    <property type="match status" value="1"/>
</dbReference>
<accession>A0A0E4BSJ2</accession>
<dbReference type="InterPro" id="IPR025504">
    <property type="entry name" value="GLUCM_C"/>
</dbReference>
<dbReference type="AlphaFoldDB" id="A0A0E4BSJ2"/>
<evidence type="ECO:0000313" key="4">
    <source>
        <dbReference type="Proteomes" id="UP000063308"/>
    </source>
</evidence>
<dbReference type="PANTHER" id="PTHR32022">
    <property type="entry name" value="D-GLUTAMATE CYCLASE, MITOCHONDRIAL"/>
    <property type="match status" value="1"/>
</dbReference>
<feature type="domain" description="D-glutamate cyclase-like C-terminal" evidence="2">
    <location>
        <begin position="80"/>
        <end position="332"/>
    </location>
</feature>
<sequence length="358" mass="36887">MSRQTGQEVAMVMLLTEDSTGPDSLLAMAGERFDRLMTIESRPLSGGLPPGLVVPMYEICRRHHGEPLSTLAARALMSRVVYGDNVIVATGAGVPPKLPQGETDGPPGAAVLARAIALGLGAQVTIVSEEAHSKPVEACAALVGSSTARPIKVETIPPHPKYGPKAVEALMARYQPSAIVFVELDGPNPDGLFHGVRGDRRPAGTMAHLHLLAEAGRAAKRLTIGIGDGGNEVGFGAVRTALAAFHPNSFVVTAVETDVVVSAAISNWGAYAVCAGLAVGIGSPDLLHNDALEGDLIRACVSAGARDGATASTEPLVDGVPESGHRGFVSLLQSIVASSSSEPGPESPSRQRSREVTS</sequence>
<evidence type="ECO:0000313" key="3">
    <source>
        <dbReference type="EMBL" id="BAR58888.1"/>
    </source>
</evidence>
<organism evidence="3 4">
    <name type="scientific">Bradyrhizobium diazoefficiens</name>
    <dbReference type="NCBI Taxonomy" id="1355477"/>
    <lineage>
        <taxon>Bacteria</taxon>
        <taxon>Pseudomonadati</taxon>
        <taxon>Pseudomonadota</taxon>
        <taxon>Alphaproteobacteria</taxon>
        <taxon>Hyphomicrobiales</taxon>
        <taxon>Nitrobacteraceae</taxon>
        <taxon>Bradyrhizobium</taxon>
    </lineage>
</organism>
<dbReference type="Proteomes" id="UP000063308">
    <property type="component" value="Chromosome"/>
</dbReference>
<reference evidence="3 4" key="1">
    <citation type="submission" date="2014-11" db="EMBL/GenBank/DDBJ databases">
        <title>Symbiosis island explosion on the genome of extra-slow-growing strains of soybean bradyrhizobia with massive insertion sequences.</title>
        <authorList>
            <person name="Iida T."/>
            <person name="Minamisawa K."/>
        </authorList>
    </citation>
    <scope>NUCLEOTIDE SEQUENCE [LARGE SCALE GENOMIC DNA]</scope>
    <source>
        <strain evidence="3 4">NK6</strain>
    </source>
</reference>
<evidence type="ECO:0000256" key="1">
    <source>
        <dbReference type="SAM" id="MobiDB-lite"/>
    </source>
</evidence>
<protein>
    <recommendedName>
        <fullName evidence="2">D-glutamate cyclase-like C-terminal domain-containing protein</fullName>
    </recommendedName>
</protein>
<dbReference type="Pfam" id="PF14336">
    <property type="entry name" value="GLUCM-like_C"/>
    <property type="match status" value="1"/>
</dbReference>
<gene>
    <name evidence="3" type="ORF">NK6_5731</name>
</gene>
<evidence type="ECO:0000259" key="2">
    <source>
        <dbReference type="Pfam" id="PF14336"/>
    </source>
</evidence>
<dbReference type="EMBL" id="AP014685">
    <property type="protein sequence ID" value="BAR58888.1"/>
    <property type="molecule type" value="Genomic_DNA"/>
</dbReference>
<feature type="region of interest" description="Disordered" evidence="1">
    <location>
        <begin position="337"/>
        <end position="358"/>
    </location>
</feature>
<dbReference type="Gene3D" id="3.90.1640.20">
    <property type="entry name" value="TON_0340"/>
    <property type="match status" value="1"/>
</dbReference>
<proteinExistence type="predicted"/>